<dbReference type="PANTHER" id="PTHR45663:SF11">
    <property type="entry name" value="GEO12009P1"/>
    <property type="match status" value="1"/>
</dbReference>
<evidence type="ECO:0000313" key="3">
    <source>
        <dbReference type="EMBL" id="KAK3855952.1"/>
    </source>
</evidence>
<dbReference type="PANTHER" id="PTHR45663">
    <property type="entry name" value="GEO12009P1"/>
    <property type="match status" value="1"/>
</dbReference>
<sequence>MDLALSKLTRLAHPYYLYNVTLALSFLVCKLCPGLCEWVFFGLDEEESCRLSENEQTTMLLLFMSAALRCAYIDTYSSKFVEFAEQVMRNAQVINLHLWFSYSSIYTVIYVIFFMGRSFVVQKPAYQGPDNVVHLSADDLLCKVVRPRREEEKRCVWIVAFYTTWNTVCSQLVPVFAELSVDYTLDNLKFGKVNVGKHRGAARFYEISDSVFSKQLPTIIVFKDGKEEMRQPPSNSEPFHFTKDSIIETFLLDTLYDECKEALDQKKELEKKKSD</sequence>
<accession>A0AAE1BRY2</accession>
<dbReference type="Gene3D" id="3.40.30.10">
    <property type="entry name" value="Glutaredoxin"/>
    <property type="match status" value="1"/>
</dbReference>
<dbReference type="Proteomes" id="UP001286313">
    <property type="component" value="Unassembled WGS sequence"/>
</dbReference>
<evidence type="ECO:0000313" key="4">
    <source>
        <dbReference type="Proteomes" id="UP001286313"/>
    </source>
</evidence>
<keyword evidence="1" id="KW-0812">Transmembrane</keyword>
<comment type="caution">
    <text evidence="3">The sequence shown here is derived from an EMBL/GenBank/DDBJ whole genome shotgun (WGS) entry which is preliminary data.</text>
</comment>
<organism evidence="3 4">
    <name type="scientific">Petrolisthes cinctipes</name>
    <name type="common">Flat porcelain crab</name>
    <dbReference type="NCBI Taxonomy" id="88211"/>
    <lineage>
        <taxon>Eukaryota</taxon>
        <taxon>Metazoa</taxon>
        <taxon>Ecdysozoa</taxon>
        <taxon>Arthropoda</taxon>
        <taxon>Crustacea</taxon>
        <taxon>Multicrustacea</taxon>
        <taxon>Malacostraca</taxon>
        <taxon>Eumalacostraca</taxon>
        <taxon>Eucarida</taxon>
        <taxon>Decapoda</taxon>
        <taxon>Pleocyemata</taxon>
        <taxon>Anomura</taxon>
        <taxon>Galatheoidea</taxon>
        <taxon>Porcellanidae</taxon>
        <taxon>Petrolisthes</taxon>
    </lineage>
</organism>
<feature type="transmembrane region" description="Helical" evidence="1">
    <location>
        <begin position="96"/>
        <end position="116"/>
    </location>
</feature>
<dbReference type="GO" id="GO:0005737">
    <property type="term" value="C:cytoplasm"/>
    <property type="evidence" value="ECO:0007669"/>
    <property type="project" value="TreeGrafter"/>
</dbReference>
<dbReference type="InterPro" id="IPR036249">
    <property type="entry name" value="Thioredoxin-like_sf"/>
</dbReference>
<gene>
    <name evidence="3" type="ORF">Pcinc_037675</name>
</gene>
<proteinExistence type="predicted"/>
<evidence type="ECO:0000256" key="1">
    <source>
        <dbReference type="SAM" id="Phobius"/>
    </source>
</evidence>
<dbReference type="Pfam" id="PF00085">
    <property type="entry name" value="Thioredoxin"/>
    <property type="match status" value="1"/>
</dbReference>
<dbReference type="AlphaFoldDB" id="A0AAE1BRY2"/>
<name>A0AAE1BRY2_PETCI</name>
<keyword evidence="1" id="KW-1133">Transmembrane helix</keyword>
<dbReference type="InterPro" id="IPR013766">
    <property type="entry name" value="Thioredoxin_domain"/>
</dbReference>
<dbReference type="EMBL" id="JAWQEG010006035">
    <property type="protein sequence ID" value="KAK3855952.1"/>
    <property type="molecule type" value="Genomic_DNA"/>
</dbReference>
<feature type="domain" description="Thioredoxin" evidence="2">
    <location>
        <begin position="156"/>
        <end position="228"/>
    </location>
</feature>
<dbReference type="SUPFAM" id="SSF52833">
    <property type="entry name" value="Thioredoxin-like"/>
    <property type="match status" value="1"/>
</dbReference>
<reference evidence="3" key="1">
    <citation type="submission" date="2023-10" db="EMBL/GenBank/DDBJ databases">
        <title>Genome assemblies of two species of porcelain crab, Petrolisthes cinctipes and Petrolisthes manimaculis (Anomura: Porcellanidae).</title>
        <authorList>
            <person name="Angst P."/>
        </authorList>
    </citation>
    <scope>NUCLEOTIDE SEQUENCE</scope>
    <source>
        <strain evidence="3">PB745_01</strain>
        <tissue evidence="3">Gill</tissue>
    </source>
</reference>
<protein>
    <recommendedName>
        <fullName evidence="2">Thioredoxin domain-containing protein</fullName>
    </recommendedName>
</protein>
<feature type="transmembrane region" description="Helical" evidence="1">
    <location>
        <begin position="15"/>
        <end position="36"/>
    </location>
</feature>
<dbReference type="GO" id="GO:0015035">
    <property type="term" value="F:protein-disulfide reductase activity"/>
    <property type="evidence" value="ECO:0007669"/>
    <property type="project" value="TreeGrafter"/>
</dbReference>
<keyword evidence="4" id="KW-1185">Reference proteome</keyword>
<keyword evidence="1" id="KW-0472">Membrane</keyword>
<evidence type="ECO:0000259" key="2">
    <source>
        <dbReference type="Pfam" id="PF00085"/>
    </source>
</evidence>